<keyword evidence="9" id="KW-0227">DNA damage</keyword>
<comment type="cofactor">
    <cofactor evidence="2">
        <name>[4Fe-4S] cluster</name>
        <dbReference type="ChEBI" id="CHEBI:49883"/>
    </cofactor>
</comment>
<evidence type="ECO:0000256" key="18">
    <source>
        <dbReference type="PROSITE-ProRule" id="PRU00023"/>
    </source>
</evidence>
<dbReference type="Gene3D" id="3.30.710.10">
    <property type="entry name" value="Potassium Channel Kv1.1, Chain A"/>
    <property type="match status" value="1"/>
</dbReference>
<evidence type="ECO:0000256" key="17">
    <source>
        <dbReference type="ARBA" id="ARBA00023295"/>
    </source>
</evidence>
<dbReference type="InterPro" id="IPR004036">
    <property type="entry name" value="Endonuclease-III-like_CS2"/>
</dbReference>
<dbReference type="GO" id="GO:0006284">
    <property type="term" value="P:base-excision repair"/>
    <property type="evidence" value="ECO:0007669"/>
    <property type="project" value="InterPro"/>
</dbReference>
<dbReference type="SMART" id="SM00064">
    <property type="entry name" value="FYVE"/>
    <property type="match status" value="1"/>
</dbReference>
<proteinExistence type="inferred from homology"/>
<keyword evidence="16" id="KW-0234">DNA repair</keyword>
<accession>A0A8S2MQC4</accession>
<feature type="repeat" description="ANK" evidence="18">
    <location>
        <begin position="854"/>
        <end position="875"/>
    </location>
</feature>
<gene>
    <name evidence="23" type="ORF">GIL414_LOCUS9940</name>
</gene>
<evidence type="ECO:0000256" key="12">
    <source>
        <dbReference type="ARBA" id="ARBA00022833"/>
    </source>
</evidence>
<dbReference type="InterPro" id="IPR000306">
    <property type="entry name" value="Znf_FYVE"/>
</dbReference>
<evidence type="ECO:0000259" key="21">
    <source>
        <dbReference type="PROSITE" id="PS50097"/>
    </source>
</evidence>
<dbReference type="InterPro" id="IPR011333">
    <property type="entry name" value="SKP1/BTB/POZ_sf"/>
</dbReference>
<dbReference type="Gene3D" id="3.30.40.10">
    <property type="entry name" value="Zinc/RING finger domain, C3HC4 (zinc finger)"/>
    <property type="match status" value="1"/>
</dbReference>
<dbReference type="PROSITE" id="PS01155">
    <property type="entry name" value="ENDONUCLEASE_III_2"/>
    <property type="match status" value="1"/>
</dbReference>
<organism evidence="23 24">
    <name type="scientific">Rotaria magnacalcarata</name>
    <dbReference type="NCBI Taxonomy" id="392030"/>
    <lineage>
        <taxon>Eukaryota</taxon>
        <taxon>Metazoa</taxon>
        <taxon>Spiralia</taxon>
        <taxon>Gnathifera</taxon>
        <taxon>Rotifera</taxon>
        <taxon>Eurotatoria</taxon>
        <taxon>Bdelloidea</taxon>
        <taxon>Philodinida</taxon>
        <taxon>Philodinidae</taxon>
        <taxon>Rotaria</taxon>
    </lineage>
</organism>
<keyword evidence="7" id="KW-0479">Metal-binding</keyword>
<evidence type="ECO:0000313" key="24">
    <source>
        <dbReference type="Proteomes" id="UP000681720"/>
    </source>
</evidence>
<feature type="non-terminal residue" evidence="23">
    <location>
        <position position="1"/>
    </location>
</feature>
<comment type="catalytic activity">
    <reaction evidence="1">
        <text>Hydrolyzes free adenine bases from 7,8-dihydro-8-oxoguanine:adenine mismatched double-stranded DNA, leaving an apurinic site.</text>
        <dbReference type="EC" id="3.2.2.31"/>
    </reaction>
</comment>
<evidence type="ECO:0000256" key="8">
    <source>
        <dbReference type="ARBA" id="ARBA00022737"/>
    </source>
</evidence>
<keyword evidence="8" id="KW-0677">Repeat</keyword>
<dbReference type="CDD" id="cd18501">
    <property type="entry name" value="BACK_ANKFY1_Rank5"/>
    <property type="match status" value="1"/>
</dbReference>
<keyword evidence="17" id="KW-0326">Glycosidase</keyword>
<evidence type="ECO:0000256" key="15">
    <source>
        <dbReference type="ARBA" id="ARBA00023043"/>
    </source>
</evidence>
<dbReference type="Proteomes" id="UP000681720">
    <property type="component" value="Unassembled WGS sequence"/>
</dbReference>
<dbReference type="InterPro" id="IPR011011">
    <property type="entry name" value="Znf_FYVE_PHD"/>
</dbReference>
<comment type="caution">
    <text evidence="23">The sequence shown here is derived from an EMBL/GenBank/DDBJ whole genome shotgun (WGS) entry which is preliminary data.</text>
</comment>
<keyword evidence="13" id="KW-0408">Iron</keyword>
<dbReference type="InterPro" id="IPR000210">
    <property type="entry name" value="BTB/POZ_dom"/>
</dbReference>
<dbReference type="InterPro" id="IPR036770">
    <property type="entry name" value="Ankyrin_rpt-contain_sf"/>
</dbReference>
<dbReference type="CDD" id="cd18303">
    <property type="entry name" value="BTB_POZ_Rank-5"/>
    <property type="match status" value="1"/>
</dbReference>
<dbReference type="FunFam" id="1.10.340.30:FF:000002">
    <property type="entry name" value="Adenine DNA glycosylase"/>
    <property type="match status" value="1"/>
</dbReference>
<feature type="domain" description="BTB" evidence="21">
    <location>
        <begin position="70"/>
        <end position="132"/>
    </location>
</feature>
<evidence type="ECO:0000256" key="9">
    <source>
        <dbReference type="ARBA" id="ARBA00022763"/>
    </source>
</evidence>
<evidence type="ECO:0000256" key="20">
    <source>
        <dbReference type="SAM" id="Coils"/>
    </source>
</evidence>
<evidence type="ECO:0000256" key="6">
    <source>
        <dbReference type="ARBA" id="ARBA00022485"/>
    </source>
</evidence>
<feature type="repeat" description="ANK" evidence="18">
    <location>
        <begin position="477"/>
        <end position="509"/>
    </location>
</feature>
<feature type="coiled-coil region" evidence="20">
    <location>
        <begin position="10"/>
        <end position="44"/>
    </location>
</feature>
<dbReference type="InterPro" id="IPR049765">
    <property type="entry name" value="ANFY1_BTB_POZ"/>
</dbReference>
<evidence type="ECO:0000259" key="22">
    <source>
        <dbReference type="PROSITE" id="PS50178"/>
    </source>
</evidence>
<dbReference type="Gene3D" id="1.25.40.20">
    <property type="entry name" value="Ankyrin repeat-containing domain"/>
    <property type="match status" value="5"/>
</dbReference>
<keyword evidence="6" id="KW-0004">4Fe-4S</keyword>
<dbReference type="EC" id="3.2.2.31" evidence="4"/>
<dbReference type="EMBL" id="CAJOBJ010003479">
    <property type="protein sequence ID" value="CAF3966929.1"/>
    <property type="molecule type" value="Genomic_DNA"/>
</dbReference>
<evidence type="ECO:0000256" key="10">
    <source>
        <dbReference type="ARBA" id="ARBA00022771"/>
    </source>
</evidence>
<dbReference type="SUPFAM" id="SSF48150">
    <property type="entry name" value="DNA-glycosylase"/>
    <property type="match status" value="1"/>
</dbReference>
<dbReference type="SMART" id="SM00225">
    <property type="entry name" value="BTB"/>
    <property type="match status" value="1"/>
</dbReference>
<dbReference type="SMART" id="SM00248">
    <property type="entry name" value="ANK"/>
    <property type="match status" value="19"/>
</dbReference>
<dbReference type="Pfam" id="PF12796">
    <property type="entry name" value="Ank_2"/>
    <property type="match status" value="3"/>
</dbReference>
<dbReference type="Pfam" id="PF01363">
    <property type="entry name" value="FYVE"/>
    <property type="match status" value="1"/>
</dbReference>
<evidence type="ECO:0000256" key="1">
    <source>
        <dbReference type="ARBA" id="ARBA00000843"/>
    </source>
</evidence>
<dbReference type="SMART" id="SM00478">
    <property type="entry name" value="ENDO3c"/>
    <property type="match status" value="1"/>
</dbReference>
<protein>
    <recommendedName>
        <fullName evidence="5">Adenine DNA glycosylase</fullName>
        <ecNumber evidence="4">3.2.2.31</ecNumber>
    </recommendedName>
</protein>
<sequence>MSGGDNQNEVSKLQQHLVLLREEYVKLQQRYKTLERNYNVLNSTTKIDQNSFVYRLLRTVAELFNRELYSDIAIKLAGETLRGHRFILAARSVKWDPQQLGDATELDLSDVPYDVGFQLIKWVYADEIPEKQNEDFLLNLMKTAKRFELKELIDQCEVALISAITVRNCLKFYKVAEEIGAQVLHTHCSQLITAHWDDFTSEDFQQLPAPMTYKLFKQKTKYPLHQAVRMKREDVLFLYLIDNDADLAQRVNELDDHGELALELALKTKQDSMAENLVRHQADINHIDAENRTLLHLAIKRGDEHSATFLIKHDCLLNHQTNVARETPLHLLSGLNPTELQSDIMTGMCRVAELMLGHNADTKKQDARGNNCLHRAILANNMHVFRELLKASKLALDDRNKDDHVPLWLALQQAEQLHISFDQETFASLLVNRGASVDAIDPNSNESILHKCARHHYQQAGLYLIKKGTIINHVNKQGETALHLTSQFGLEQFTRALLENSANPNIQTYQASSFNDATNSIVGLQTPIHRAVYASQERILEIYIQFRDRITDELLKPNFNIQDEHGQSIFSLTLWMNLLSIAKQLLQVRHAKLEIKDCEQTPLLAQAISKQNVQASLFLLEQGVDVNEKTHGLSPIQLAVKHHLPSVVEALCRNGANMNVVDENDNSVLWNALDSGQEDIASILVKFGCDSTQWSNGPDNCRQTLLHRAIDENNESVACFLIRSGCDINSPRQSGVNGEAPDICKTLESPLHLGRNFLHIAVQNGDIESVLFLLTVHVNVNNCVQDASKFTPLHLSVQIGSEIILRNLLLAGGKINDVTANSRSALHIAAENGRAAICNILLENHIQANLVDANQNTALHLAVQHGHADVVRCLLAESNIDELTINAKGMNCLHVLAANSRENAQFIFEQILKRYPTFPLDVQDAQGNTALLLAYKNGHGQLCRALVTAGANLSICNNDSLSIFTSQAPSKALLVNILDIITREPPWGEGDTCLECGTKFTITYRRHHCRHCGRVLCKRCSVNELPIMKFNLQKPINMARHRFSKEEILICRRSLLAWYDTYKRKLPWRDWHDADSNVVAYRVLVSELMLQQTQVATVIRYYETWMKQWPDIKALAEATEDDVLKCWAGLGYYNRARNLHKCAHLIISEFDGEFPKDLDILINRLPGVGRYTAGAVSSIAFSQPNPILDGNVIRVLSRMRCIGSDLKKKSTSDFL</sequence>
<dbReference type="CDD" id="cd00056">
    <property type="entry name" value="ENDO3c"/>
    <property type="match status" value="1"/>
</dbReference>
<keyword evidence="11" id="KW-0378">Hydrolase</keyword>
<dbReference type="SUPFAM" id="SSF48403">
    <property type="entry name" value="Ankyrin repeat"/>
    <property type="match status" value="3"/>
</dbReference>
<comment type="similarity">
    <text evidence="3">Belongs to the Nth/MutY family.</text>
</comment>
<dbReference type="GO" id="GO:0051539">
    <property type="term" value="F:4 iron, 4 sulfur cluster binding"/>
    <property type="evidence" value="ECO:0007669"/>
    <property type="project" value="UniProtKB-KW"/>
</dbReference>
<evidence type="ECO:0000256" key="3">
    <source>
        <dbReference type="ARBA" id="ARBA00008343"/>
    </source>
</evidence>
<dbReference type="PANTHER" id="PTHR24198">
    <property type="entry name" value="ANKYRIN REPEAT AND PROTEIN KINASE DOMAIN-CONTAINING PROTEIN"/>
    <property type="match status" value="1"/>
</dbReference>
<evidence type="ECO:0000256" key="14">
    <source>
        <dbReference type="ARBA" id="ARBA00023014"/>
    </source>
</evidence>
<dbReference type="PROSITE" id="PS50088">
    <property type="entry name" value="ANK_REPEAT"/>
    <property type="match status" value="6"/>
</dbReference>
<dbReference type="InterPro" id="IPR013083">
    <property type="entry name" value="Znf_RING/FYVE/PHD"/>
</dbReference>
<dbReference type="InterPro" id="IPR017455">
    <property type="entry name" value="Znf_FYVE-rel"/>
</dbReference>
<dbReference type="PROSITE" id="PS50178">
    <property type="entry name" value="ZF_FYVE"/>
    <property type="match status" value="1"/>
</dbReference>
<dbReference type="Pfam" id="PF00023">
    <property type="entry name" value="Ank"/>
    <property type="match status" value="2"/>
</dbReference>
<dbReference type="InterPro" id="IPR011257">
    <property type="entry name" value="DNA_glycosylase"/>
</dbReference>
<evidence type="ECO:0000256" key="16">
    <source>
        <dbReference type="ARBA" id="ARBA00023204"/>
    </source>
</evidence>
<dbReference type="Pfam" id="PF00651">
    <property type="entry name" value="BTB"/>
    <property type="match status" value="1"/>
</dbReference>
<dbReference type="Pfam" id="PF00730">
    <property type="entry name" value="HhH-GPD"/>
    <property type="match status" value="1"/>
</dbReference>
<feature type="repeat" description="ANK" evidence="18">
    <location>
        <begin position="926"/>
        <end position="958"/>
    </location>
</feature>
<dbReference type="Gene3D" id="1.10.340.30">
    <property type="entry name" value="Hypothetical protein, domain 2"/>
    <property type="match status" value="1"/>
</dbReference>
<keyword evidence="10 19" id="KW-0863">Zinc-finger</keyword>
<feature type="repeat" description="ANK" evidence="18">
    <location>
        <begin position="821"/>
        <end position="853"/>
    </location>
</feature>
<feature type="domain" description="FYVE-type" evidence="22">
    <location>
        <begin position="987"/>
        <end position="1047"/>
    </location>
</feature>
<dbReference type="InterPro" id="IPR002110">
    <property type="entry name" value="Ankyrin_rpt"/>
</dbReference>
<dbReference type="PANTHER" id="PTHR24198:SF165">
    <property type="entry name" value="ANKYRIN REPEAT-CONTAINING PROTEIN-RELATED"/>
    <property type="match status" value="1"/>
</dbReference>
<feature type="repeat" description="ANK" evidence="18">
    <location>
        <begin position="788"/>
        <end position="820"/>
    </location>
</feature>
<evidence type="ECO:0000256" key="2">
    <source>
        <dbReference type="ARBA" id="ARBA00001966"/>
    </source>
</evidence>
<evidence type="ECO:0000256" key="4">
    <source>
        <dbReference type="ARBA" id="ARBA00012045"/>
    </source>
</evidence>
<dbReference type="SUPFAM" id="SSF54695">
    <property type="entry name" value="POZ domain"/>
    <property type="match status" value="1"/>
</dbReference>
<keyword evidence="15 18" id="KW-0040">ANK repeat</keyword>
<evidence type="ECO:0000256" key="5">
    <source>
        <dbReference type="ARBA" id="ARBA00022023"/>
    </source>
</evidence>
<dbReference type="InterPro" id="IPR003265">
    <property type="entry name" value="HhH-GPD_domain"/>
</dbReference>
<keyword evidence="12" id="KW-0862">Zinc</keyword>
<name>A0A8S2MQC4_9BILA</name>
<keyword evidence="14" id="KW-0411">Iron-sulfur</keyword>
<evidence type="ECO:0000256" key="13">
    <source>
        <dbReference type="ARBA" id="ARBA00023004"/>
    </source>
</evidence>
<dbReference type="PROSITE" id="PS50097">
    <property type="entry name" value="BTB"/>
    <property type="match status" value="1"/>
</dbReference>
<feature type="repeat" description="ANK" evidence="18">
    <location>
        <begin position="631"/>
        <end position="663"/>
    </location>
</feature>
<evidence type="ECO:0000256" key="19">
    <source>
        <dbReference type="PROSITE-ProRule" id="PRU00091"/>
    </source>
</evidence>
<dbReference type="InterPro" id="IPR049763">
    <property type="entry name" value="ANKFY1_BACK"/>
</dbReference>
<evidence type="ECO:0000256" key="11">
    <source>
        <dbReference type="ARBA" id="ARBA00022801"/>
    </source>
</evidence>
<dbReference type="GO" id="GO:0000701">
    <property type="term" value="F:purine-specific mismatch base pair DNA N-glycosylase activity"/>
    <property type="evidence" value="ECO:0007669"/>
    <property type="project" value="UniProtKB-EC"/>
</dbReference>
<evidence type="ECO:0000256" key="7">
    <source>
        <dbReference type="ARBA" id="ARBA00022723"/>
    </source>
</evidence>
<dbReference type="PROSITE" id="PS50297">
    <property type="entry name" value="ANK_REP_REGION"/>
    <property type="match status" value="5"/>
</dbReference>
<dbReference type="SUPFAM" id="SSF57903">
    <property type="entry name" value="FYVE/PHD zinc finger"/>
    <property type="match status" value="1"/>
</dbReference>
<dbReference type="GO" id="GO:0008270">
    <property type="term" value="F:zinc ion binding"/>
    <property type="evidence" value="ECO:0007669"/>
    <property type="project" value="UniProtKB-KW"/>
</dbReference>
<keyword evidence="20" id="KW-0175">Coiled coil</keyword>
<evidence type="ECO:0000313" key="23">
    <source>
        <dbReference type="EMBL" id="CAF3966929.1"/>
    </source>
</evidence>
<dbReference type="AlphaFoldDB" id="A0A8S2MQC4"/>
<reference evidence="23" key="1">
    <citation type="submission" date="2021-02" db="EMBL/GenBank/DDBJ databases">
        <authorList>
            <person name="Nowell W R."/>
        </authorList>
    </citation>
    <scope>NUCLEOTIDE SEQUENCE</scope>
</reference>